<dbReference type="AlphaFoldDB" id="A0A1M5Y4Z3"/>
<dbReference type="InterPro" id="IPR029787">
    <property type="entry name" value="Nucleotide_cyclase"/>
</dbReference>
<evidence type="ECO:0000313" key="2">
    <source>
        <dbReference type="Proteomes" id="UP000189796"/>
    </source>
</evidence>
<organism evidence="1 2">
    <name type="scientific">Bradyrhizobium erythrophlei</name>
    <dbReference type="NCBI Taxonomy" id="1437360"/>
    <lineage>
        <taxon>Bacteria</taxon>
        <taxon>Pseudomonadati</taxon>
        <taxon>Pseudomonadota</taxon>
        <taxon>Alphaproteobacteria</taxon>
        <taxon>Hyphomicrobiales</taxon>
        <taxon>Nitrobacteraceae</taxon>
        <taxon>Bradyrhizobium</taxon>
    </lineage>
</organism>
<gene>
    <name evidence="1" type="ORF">SAMN05443248_7921</name>
</gene>
<dbReference type="Proteomes" id="UP000189796">
    <property type="component" value="Chromosome I"/>
</dbReference>
<dbReference type="EMBL" id="LT670817">
    <property type="protein sequence ID" value="SHI07056.1"/>
    <property type="molecule type" value="Genomic_DNA"/>
</dbReference>
<sequence length="258" mass="28882">MPVETDEVYSERYVVFLDILGFSDIVRRSMTSPAQAKELIDILEHIANAGKQFGDQNDLQQDDFRAQSFSDCIVLSENVSPVGLFHLLASTMLLSFNLLQKGIFARGGVAKGKLHHSEKVVFGPAMLEAYRLESTIARYPRILVDRSVHLDCKSPEFVALQGTVTAYPQLKFDHDGPPFLDVLCIVRNVMLTPMIESEVADCRNAIQTALDASVYEPKHYEKLRWLTIYWNSVAMEKGAAVVEFPQLADLGNKADSKN</sequence>
<evidence type="ECO:0008006" key="3">
    <source>
        <dbReference type="Google" id="ProtNLM"/>
    </source>
</evidence>
<proteinExistence type="predicted"/>
<protein>
    <recommendedName>
        <fullName evidence="3">Guanylate cyclase domain-containing protein</fullName>
    </recommendedName>
</protein>
<name>A0A1M5Y4Z3_9BRAD</name>
<evidence type="ECO:0000313" key="1">
    <source>
        <dbReference type="EMBL" id="SHI07056.1"/>
    </source>
</evidence>
<reference evidence="1 2" key="1">
    <citation type="submission" date="2016-11" db="EMBL/GenBank/DDBJ databases">
        <authorList>
            <person name="Jaros S."/>
            <person name="Januszkiewicz K."/>
            <person name="Wedrychowicz H."/>
        </authorList>
    </citation>
    <scope>NUCLEOTIDE SEQUENCE [LARGE SCALE GENOMIC DNA]</scope>
    <source>
        <strain evidence="1 2">GAS138</strain>
    </source>
</reference>
<accession>A0A1M5Y4Z3</accession>
<dbReference type="SUPFAM" id="SSF55073">
    <property type="entry name" value="Nucleotide cyclase"/>
    <property type="match status" value="1"/>
</dbReference>